<dbReference type="GO" id="GO:0009254">
    <property type="term" value="P:peptidoglycan turnover"/>
    <property type="evidence" value="ECO:0007669"/>
    <property type="project" value="TreeGrafter"/>
</dbReference>
<evidence type="ECO:0000313" key="3">
    <source>
        <dbReference type="EMBL" id="ADE19638.1"/>
    </source>
</evidence>
<dbReference type="InterPro" id="IPR040190">
    <property type="entry name" value="MURQ/GCKR"/>
</dbReference>
<gene>
    <name evidence="3" type="ordered locus">MCRO_0286</name>
</gene>
<dbReference type="GO" id="GO:0046348">
    <property type="term" value="P:amino sugar catabolic process"/>
    <property type="evidence" value="ECO:0007669"/>
    <property type="project" value="TreeGrafter"/>
</dbReference>
<dbReference type="Gene3D" id="3.40.50.10490">
    <property type="entry name" value="Glucose-6-phosphate isomerase like protein, domain 1"/>
    <property type="match status" value="1"/>
</dbReference>
<proteinExistence type="predicted"/>
<reference evidence="3 4" key="3">
    <citation type="journal article" date="2011" name="J. Bacteriol.">
        <title>Genome sequences of Mycoplasma alligatoris A21JP2T and Mycoplasma crocodyli MP145T.</title>
        <authorList>
            <person name="Brown D.R."/>
            <person name="Farmerie W.G."/>
            <person name="May M."/>
            <person name="Benders G.A."/>
            <person name="Durkin A.S."/>
            <person name="Hlavinka K."/>
            <person name="Hostetler J."/>
            <person name="Jackson J."/>
            <person name="Johnson J."/>
            <person name="Miller R.H."/>
            <person name="Paralanov V."/>
            <person name="Radune D."/>
            <person name="Szczypinski B."/>
            <person name="Glass J.I."/>
        </authorList>
    </citation>
    <scope>NUCLEOTIDE SEQUENCE [LARGE SCALE GENOMIC DNA]</scope>
    <source>
        <strain evidence="4">ATCC 51981 / MP145</strain>
    </source>
</reference>
<dbReference type="eggNOG" id="COG2103">
    <property type="taxonomic scope" value="Bacteria"/>
</dbReference>
<dbReference type="GO" id="GO:0016803">
    <property type="term" value="F:ether hydrolase activity"/>
    <property type="evidence" value="ECO:0007669"/>
    <property type="project" value="TreeGrafter"/>
</dbReference>
<dbReference type="STRING" id="512564.MCRO_0286"/>
<keyword evidence="1" id="KW-0119">Carbohydrate metabolism</keyword>
<organism evidence="3 4">
    <name type="scientific">Mycoplasma crocodyli (strain ATCC 51981 / MP145)</name>
    <dbReference type="NCBI Taxonomy" id="512564"/>
    <lineage>
        <taxon>Bacteria</taxon>
        <taxon>Bacillati</taxon>
        <taxon>Mycoplasmatota</taxon>
        <taxon>Mollicutes</taxon>
        <taxon>Mycoplasmataceae</taxon>
        <taxon>Mycoplasma</taxon>
    </lineage>
</organism>
<reference key="2">
    <citation type="submission" date="2010-03" db="EMBL/GenBank/DDBJ databases">
        <authorList>
            <person name="Ma Z."/>
            <person name="Wang X."/>
            <person name="Liu H."/>
        </authorList>
    </citation>
    <scope>NUCLEOTIDE SEQUENCE</scope>
    <source>
        <strain>MP145</strain>
    </source>
</reference>
<dbReference type="PROSITE" id="PS51464">
    <property type="entry name" value="SIS"/>
    <property type="match status" value="1"/>
</dbReference>
<dbReference type="SUPFAM" id="SSF53697">
    <property type="entry name" value="SIS domain"/>
    <property type="match status" value="1"/>
</dbReference>
<dbReference type="PANTHER" id="PTHR10088:SF4">
    <property type="entry name" value="GLUCOKINASE REGULATORY PROTEIN"/>
    <property type="match status" value="1"/>
</dbReference>
<feature type="domain" description="SIS" evidence="2">
    <location>
        <begin position="41"/>
        <end position="203"/>
    </location>
</feature>
<accession>D5E595</accession>
<protein>
    <recommendedName>
        <fullName evidence="2">SIS domain-containing protein</fullName>
    </recommendedName>
</protein>
<keyword evidence="4" id="KW-1185">Reference proteome</keyword>
<dbReference type="HOGENOM" id="CLU_049049_1_1_14"/>
<dbReference type="RefSeq" id="WP_013054414.1">
    <property type="nucleotide sequence ID" value="NC_014014.1"/>
</dbReference>
<dbReference type="InterPro" id="IPR001347">
    <property type="entry name" value="SIS_dom"/>
</dbReference>
<dbReference type="Proteomes" id="UP000001845">
    <property type="component" value="Chromosome"/>
</dbReference>
<dbReference type="AlphaFoldDB" id="D5E595"/>
<name>D5E595_MYCCM</name>
<dbReference type="KEGG" id="mcd:MCRO_0286"/>
<dbReference type="OrthoDB" id="9813395at2"/>
<dbReference type="Gene3D" id="1.10.8.1080">
    <property type="match status" value="1"/>
</dbReference>
<evidence type="ECO:0000256" key="1">
    <source>
        <dbReference type="ARBA" id="ARBA00023277"/>
    </source>
</evidence>
<reference evidence="4" key="1">
    <citation type="submission" date="2010-03" db="EMBL/GenBank/DDBJ databases">
        <title>The complete genome of Mycoplasma crocodyli MP145.</title>
        <authorList>
            <person name="Glass J.I."/>
            <person name="Durkin A.S."/>
            <person name="Hostetler J."/>
            <person name="Jackson J."/>
            <person name="Johnson J."/>
            <person name="May M.A."/>
            <person name="Paralanov V."/>
            <person name="Radune D."/>
            <person name="Szczypinski B."/>
            <person name="Brown D.R."/>
        </authorList>
    </citation>
    <scope>NUCLEOTIDE SEQUENCE [LARGE SCALE GENOMIC DNA]</scope>
    <source>
        <strain evidence="4">ATCC 51981 / MP145</strain>
    </source>
</reference>
<dbReference type="Pfam" id="PF22645">
    <property type="entry name" value="GKRP_SIS_N"/>
    <property type="match status" value="1"/>
</dbReference>
<dbReference type="GO" id="GO:0097367">
    <property type="term" value="F:carbohydrate derivative binding"/>
    <property type="evidence" value="ECO:0007669"/>
    <property type="project" value="InterPro"/>
</dbReference>
<evidence type="ECO:0000313" key="4">
    <source>
        <dbReference type="Proteomes" id="UP000001845"/>
    </source>
</evidence>
<dbReference type="InterPro" id="IPR046348">
    <property type="entry name" value="SIS_dom_sf"/>
</dbReference>
<sequence>MKKIDELEIEELVETFNNSTYDVIKALEVSKKQQKAIIEQAIKSISQGGSVYYIGAGTSGRIGLLDALDIATTFGESNWFKYQISGGDKSVLTNNEETEDDTSLAIKELEKLNLMPNDFIIGMSASGTTKYVYEAILFAKDKGCKTALICSICNSNISKIVDFELALKTGTELIEGSSRLKAATALKIALNNISTISAIKLGKVYNGLMVGLKPNNIKTYTRCLNMISTIANCDIDEAEKFFKASEENVSLAIIMKVKNVSLDMAKKLFVTSNSQQGSYGNLRKIIG</sequence>
<evidence type="ECO:0000259" key="2">
    <source>
        <dbReference type="PROSITE" id="PS51464"/>
    </source>
</evidence>
<dbReference type="PANTHER" id="PTHR10088">
    <property type="entry name" value="GLUCOKINASE REGULATORY PROTEIN"/>
    <property type="match status" value="1"/>
</dbReference>
<dbReference type="EMBL" id="CP001991">
    <property type="protein sequence ID" value="ADE19638.1"/>
    <property type="molecule type" value="Genomic_DNA"/>
</dbReference>
<dbReference type="NCBIfam" id="NF003915">
    <property type="entry name" value="PRK05441.1"/>
    <property type="match status" value="1"/>
</dbReference>
<dbReference type="GO" id="GO:0016835">
    <property type="term" value="F:carbon-oxygen lyase activity"/>
    <property type="evidence" value="ECO:0007669"/>
    <property type="project" value="TreeGrafter"/>
</dbReference>